<feature type="transmembrane region" description="Helical" evidence="2">
    <location>
        <begin position="12"/>
        <end position="33"/>
    </location>
</feature>
<reference evidence="3 4" key="1">
    <citation type="submission" date="2020-03" db="EMBL/GenBank/DDBJ databases">
        <title>WGS of actinomycetes isolated from Thailand.</title>
        <authorList>
            <person name="Thawai C."/>
        </authorList>
    </citation>
    <scope>NUCLEOTIDE SEQUENCE [LARGE SCALE GENOMIC DNA]</scope>
    <source>
        <strain evidence="3 4">FMUSA5-5</strain>
    </source>
</reference>
<evidence type="ECO:0000256" key="1">
    <source>
        <dbReference type="SAM" id="MobiDB-lite"/>
    </source>
</evidence>
<evidence type="ECO:0000313" key="4">
    <source>
        <dbReference type="Proteomes" id="UP000696294"/>
    </source>
</evidence>
<keyword evidence="2" id="KW-1133">Transmembrane helix</keyword>
<accession>A0ABX1AYA8</accession>
<proteinExistence type="predicted"/>
<gene>
    <name evidence="3" type="ORF">HCN51_14245</name>
</gene>
<organism evidence="3 4">
    <name type="scientific">Nonomuraea composti</name>
    <dbReference type="NCBI Taxonomy" id="2720023"/>
    <lineage>
        <taxon>Bacteria</taxon>
        <taxon>Bacillati</taxon>
        <taxon>Actinomycetota</taxon>
        <taxon>Actinomycetes</taxon>
        <taxon>Streptosporangiales</taxon>
        <taxon>Streptosporangiaceae</taxon>
        <taxon>Nonomuraea</taxon>
    </lineage>
</organism>
<keyword evidence="2" id="KW-0812">Transmembrane</keyword>
<name>A0ABX1AYA8_9ACTN</name>
<dbReference type="Proteomes" id="UP000696294">
    <property type="component" value="Unassembled WGS sequence"/>
</dbReference>
<protein>
    <recommendedName>
        <fullName evidence="5">Cholesterol esterase</fullName>
    </recommendedName>
</protein>
<feature type="compositionally biased region" description="Low complexity" evidence="1">
    <location>
        <begin position="118"/>
        <end position="127"/>
    </location>
</feature>
<evidence type="ECO:0008006" key="5">
    <source>
        <dbReference type="Google" id="ProtNLM"/>
    </source>
</evidence>
<keyword evidence="4" id="KW-1185">Reference proteome</keyword>
<comment type="caution">
    <text evidence="3">The sequence shown here is derived from an EMBL/GenBank/DDBJ whole genome shotgun (WGS) entry which is preliminary data.</text>
</comment>
<evidence type="ECO:0000256" key="2">
    <source>
        <dbReference type="SAM" id="Phobius"/>
    </source>
</evidence>
<keyword evidence="2" id="KW-0472">Membrane</keyword>
<dbReference type="EMBL" id="JAATEP010000008">
    <property type="protein sequence ID" value="NJP90600.1"/>
    <property type="molecule type" value="Genomic_DNA"/>
</dbReference>
<feature type="region of interest" description="Disordered" evidence="1">
    <location>
        <begin position="112"/>
        <end position="141"/>
    </location>
</feature>
<evidence type="ECO:0000313" key="3">
    <source>
        <dbReference type="EMBL" id="NJP90600.1"/>
    </source>
</evidence>
<sequence length="212" mass="21826">MRRFLTTLKTARVLWPTAIALTGAAAGLGLLAYSSGMKLATITNGTLECRLTPEAAQVLNDRQITFDAVAPARKVSADTIRYGRPEGSVDIALQGKVAVTGGFSLRGGQGRAVELTDPGGTTPSGTPKGAITIRTPSGPQESRDVEMFSYTIPPANISGQPTGPASFRVKATDIPVSLAPAAITKISDVLGPVLSSGRPFFTCQGEVQAGAG</sequence>
<dbReference type="RefSeq" id="WP_168010117.1">
    <property type="nucleotide sequence ID" value="NZ_JAATEP010000008.1"/>
</dbReference>